<dbReference type="Pfam" id="PF05699">
    <property type="entry name" value="Dimer_Tnp_hAT"/>
    <property type="match status" value="1"/>
</dbReference>
<dbReference type="PANTHER" id="PTHR45913:SF19">
    <property type="entry name" value="LOW QUALITY PROTEIN: ZINC FINGER BED DOMAIN-CONTAINING PROTEIN 5-LIKE"/>
    <property type="match status" value="1"/>
</dbReference>
<dbReference type="PANTHER" id="PTHR45913">
    <property type="entry name" value="EPM2A-INTERACTING PROTEIN 1"/>
    <property type="match status" value="1"/>
</dbReference>
<dbReference type="InterPro" id="IPR008906">
    <property type="entry name" value="HATC_C_dom"/>
</dbReference>
<evidence type="ECO:0000313" key="4">
    <source>
        <dbReference type="Proteomes" id="UP000830375"/>
    </source>
</evidence>
<dbReference type="SUPFAM" id="SSF140996">
    <property type="entry name" value="Hermes dimerisation domain"/>
    <property type="match status" value="1"/>
</dbReference>
<evidence type="ECO:0000256" key="1">
    <source>
        <dbReference type="SAM" id="MobiDB-lite"/>
    </source>
</evidence>
<gene>
    <name evidence="3" type="ORF">H4Q32_029550</name>
</gene>
<feature type="region of interest" description="Disordered" evidence="1">
    <location>
        <begin position="527"/>
        <end position="561"/>
    </location>
</feature>
<reference evidence="3 4" key="1">
    <citation type="submission" date="2022-01" db="EMBL/GenBank/DDBJ databases">
        <title>A high-quality chromosome-level genome assembly of rohu carp, Labeo rohita.</title>
        <authorList>
            <person name="Arick M.A. II"/>
            <person name="Hsu C.-Y."/>
            <person name="Magbanua Z."/>
            <person name="Pechanova O."/>
            <person name="Grover C."/>
            <person name="Miller E."/>
            <person name="Thrash A."/>
            <person name="Ezzel L."/>
            <person name="Alam S."/>
            <person name="Benzie J."/>
            <person name="Hamilton M."/>
            <person name="Karsi A."/>
            <person name="Lawrence M.L."/>
            <person name="Peterson D.G."/>
        </authorList>
    </citation>
    <scope>NUCLEOTIDE SEQUENCE [LARGE SCALE GENOMIC DNA]</scope>
    <source>
        <strain evidence="4">BAU-BD-2019</strain>
        <tissue evidence="3">Blood</tissue>
    </source>
</reference>
<sequence length="953" mass="107603">MCGEKARKQLNLISLSDNTVERRINEMADDITQKLVKNIRESPFYALQLDESTDIANLSNLLALYEMSEVSEPDGETEAAVEVTLVPKRGGTSVIWNCKRWKHKQPVSSFKNTHAREYEEATRAKTSASGTSSTSGARPKTTQLSLQASFTAATPYDKSSKKWKDITRAIALYIAKDMVPIQTIERDGFRHVVHTLDSRYELPGRKFFSQKCLPELYTDRVMNEIRHLEAYSATTDLWSSRTTEPYISLTIHFIDDDWKLRSRCLQTAFFPEDHTGAIIALGLKDALSAWGLDEARLVCMTTDSGANMVRALEINKWTRLACFGHRLHNAIERSVQHDARVARATGMCKKVVSTFSYSWKKKNALTSAQRELNLPPHKLITESPTRWGSRVKMMERVLEQEKAITQVLAADQKSRHLLPTWQDIDVLEAITKALKPLQDFTDALSGEEYVSVSYVKPVLHLLNTNILKPEEDKAGLCEDIKKRVLDYLNEKYKDPATDELLTMATFLDPRFKTTYMSPEKLEEVRSRVATETKALEEKTATGASSTEDQSERETSTAPVQLKKPKHSLGSFFKKCSSAPPKQQGIDMELDGYLLMVTADSDSDPLEWWRLQCSHFPRISRLAKKYLCIPATSSPSERAFSTGGNIVTSSRASLKPENVDSLSTDGARDMVGHRNEVVARVKTPAPLMSSVHCSLHREALATKKMPTDLRCVLDEAVKIVNFIKTRPLQSRLFRLLCEEMGSDHVQLLLHTEGKSVTAFQVQNKIEATIKKLDIWAGRIRKSNSESFENLSHLLTEEAMSLPTLVKKLIEEHLQGLKSQLRDYFPSPDAQVAWMENPFANLCEGAVTSLSAKEHDSLIDMSCDSALKLTFSQKTLTDFWIHTFSEYPDLSDKALKFLMPFPTTYLCEAGFSALVALKTKYRNKLNVEPDLRLQLSSLQPDIQRLVNAKQHQPSH</sequence>
<dbReference type="Proteomes" id="UP000830375">
    <property type="component" value="Unassembled WGS sequence"/>
</dbReference>
<feature type="compositionally biased region" description="Basic and acidic residues" evidence="1">
    <location>
        <begin position="527"/>
        <end position="539"/>
    </location>
</feature>
<evidence type="ECO:0000313" key="3">
    <source>
        <dbReference type="EMBL" id="KAI2644009.1"/>
    </source>
</evidence>
<dbReference type="EMBL" id="JACTAM010002670">
    <property type="protein sequence ID" value="KAI2644009.1"/>
    <property type="molecule type" value="Genomic_DNA"/>
</dbReference>
<feature type="compositionally biased region" description="Low complexity" evidence="1">
    <location>
        <begin position="124"/>
        <end position="138"/>
    </location>
</feature>
<feature type="region of interest" description="Disordered" evidence="1">
    <location>
        <begin position="112"/>
        <end position="141"/>
    </location>
</feature>
<keyword evidence="4" id="KW-1185">Reference proteome</keyword>
<comment type="caution">
    <text evidence="3">The sequence shown here is derived from an EMBL/GenBank/DDBJ whole genome shotgun (WGS) entry which is preliminary data.</text>
</comment>
<feature type="domain" description="HAT C-terminal dimerisation" evidence="2">
    <location>
        <begin position="588"/>
        <end position="661"/>
    </location>
</feature>
<accession>A0ABQ8L0Z5</accession>
<feature type="compositionally biased region" description="Basic and acidic residues" evidence="1">
    <location>
        <begin position="114"/>
        <end position="123"/>
    </location>
</feature>
<name>A0ABQ8L0Z5_LABRO</name>
<protein>
    <submittedName>
        <fullName evidence="3">E3 SUMO-protein ligase ZBED1</fullName>
    </submittedName>
</protein>
<evidence type="ECO:0000259" key="2">
    <source>
        <dbReference type="Pfam" id="PF05699"/>
    </source>
</evidence>
<keyword evidence="3" id="KW-0436">Ligase</keyword>
<proteinExistence type="predicted"/>
<dbReference type="SUPFAM" id="SSF53098">
    <property type="entry name" value="Ribonuclease H-like"/>
    <property type="match status" value="1"/>
</dbReference>
<dbReference type="InterPro" id="IPR012337">
    <property type="entry name" value="RNaseH-like_sf"/>
</dbReference>
<dbReference type="GO" id="GO:0016874">
    <property type="term" value="F:ligase activity"/>
    <property type="evidence" value="ECO:0007669"/>
    <property type="project" value="UniProtKB-KW"/>
</dbReference>
<organism evidence="3 4">
    <name type="scientific">Labeo rohita</name>
    <name type="common">Indian major carp</name>
    <name type="synonym">Cyprinus rohita</name>
    <dbReference type="NCBI Taxonomy" id="84645"/>
    <lineage>
        <taxon>Eukaryota</taxon>
        <taxon>Metazoa</taxon>
        <taxon>Chordata</taxon>
        <taxon>Craniata</taxon>
        <taxon>Vertebrata</taxon>
        <taxon>Euteleostomi</taxon>
        <taxon>Actinopterygii</taxon>
        <taxon>Neopterygii</taxon>
        <taxon>Teleostei</taxon>
        <taxon>Ostariophysi</taxon>
        <taxon>Cypriniformes</taxon>
        <taxon>Cyprinidae</taxon>
        <taxon>Labeoninae</taxon>
        <taxon>Labeonini</taxon>
        <taxon>Labeo</taxon>
    </lineage>
</organism>